<evidence type="ECO:0000256" key="1">
    <source>
        <dbReference type="SAM" id="SignalP"/>
    </source>
</evidence>
<evidence type="ECO:0000313" key="4">
    <source>
        <dbReference type="Proteomes" id="UP000186609"/>
    </source>
</evidence>
<keyword evidence="4" id="KW-1185">Reference proteome</keyword>
<feature type="domain" description="Solute-binding protein family 3/N-terminal" evidence="2">
    <location>
        <begin position="30"/>
        <end position="254"/>
    </location>
</feature>
<dbReference type="PANTHER" id="PTHR38834">
    <property type="entry name" value="PERIPLASMIC SUBSTRATE BINDING PROTEIN FAMILY 3"/>
    <property type="match status" value="1"/>
</dbReference>
<keyword evidence="1" id="KW-0732">Signal</keyword>
<dbReference type="KEGG" id="rhy:RD110_05455"/>
<dbReference type="Proteomes" id="UP000186609">
    <property type="component" value="Chromosome"/>
</dbReference>
<dbReference type="InterPro" id="IPR001638">
    <property type="entry name" value="Solute-binding_3/MltF_N"/>
</dbReference>
<gene>
    <name evidence="3" type="ORF">RD110_05455</name>
</gene>
<dbReference type="SUPFAM" id="SSF53850">
    <property type="entry name" value="Periplasmic binding protein-like II"/>
    <property type="match status" value="1"/>
</dbReference>
<dbReference type="Gene3D" id="3.40.190.10">
    <property type="entry name" value="Periplasmic binding protein-like II"/>
    <property type="match status" value="2"/>
</dbReference>
<organism evidence="3 4">
    <name type="scientific">Rhodoferax koreensis</name>
    <dbReference type="NCBI Taxonomy" id="1842727"/>
    <lineage>
        <taxon>Bacteria</taxon>
        <taxon>Pseudomonadati</taxon>
        <taxon>Pseudomonadota</taxon>
        <taxon>Betaproteobacteria</taxon>
        <taxon>Burkholderiales</taxon>
        <taxon>Comamonadaceae</taxon>
        <taxon>Rhodoferax</taxon>
    </lineage>
</organism>
<dbReference type="Pfam" id="PF00497">
    <property type="entry name" value="SBP_bac_3"/>
    <property type="match status" value="1"/>
</dbReference>
<reference evidence="3 4" key="1">
    <citation type="submission" date="2017-01" db="EMBL/GenBank/DDBJ databases">
        <authorList>
            <person name="Mah S.A."/>
            <person name="Swanson W.J."/>
            <person name="Moy G.W."/>
            <person name="Vacquier V.D."/>
        </authorList>
    </citation>
    <scope>NUCLEOTIDE SEQUENCE [LARGE SCALE GENOMIC DNA]</scope>
    <source>
        <strain evidence="3 4">DCY110</strain>
    </source>
</reference>
<dbReference type="PANTHER" id="PTHR38834:SF3">
    <property type="entry name" value="SOLUTE-BINDING PROTEIN FAMILY 3_N-TERMINAL DOMAIN-CONTAINING PROTEIN"/>
    <property type="match status" value="1"/>
</dbReference>
<feature type="chain" id="PRO_5013383551" evidence="1">
    <location>
        <begin position="28"/>
        <end position="254"/>
    </location>
</feature>
<sequence>MREPGLLSPARRLLLCGLLLPALPAFATDTVKILTEEYPPYNYTDNGVITGLGTEVVQAVLREINVEGQFQSMPWARAYETAQRADSVLIYSMNRSKERENLFKWVGQITPTDFYLFSLKSRNIRINELSEARNLQIGTVNQDVGEQFLVQQGFVVGRNLQSSNRYELNYEKLKRGRIDLWIMNELGAYYMARQAGDDPAATLQKNLRVAELSGGGNYMAFGLKTPDALVERFRKGLEAIKKNGTYDALQRKWL</sequence>
<feature type="signal peptide" evidence="1">
    <location>
        <begin position="1"/>
        <end position="27"/>
    </location>
</feature>
<accession>A0A1P8JSG1</accession>
<dbReference type="RefSeq" id="WP_076197409.1">
    <property type="nucleotide sequence ID" value="NZ_CP019236.1"/>
</dbReference>
<dbReference type="STRING" id="1842727.RD110_05455"/>
<dbReference type="EMBL" id="CP019236">
    <property type="protein sequence ID" value="APW36703.1"/>
    <property type="molecule type" value="Genomic_DNA"/>
</dbReference>
<name>A0A1P8JSG1_9BURK</name>
<dbReference type="AlphaFoldDB" id="A0A1P8JSG1"/>
<dbReference type="SMART" id="SM00062">
    <property type="entry name" value="PBPb"/>
    <property type="match status" value="1"/>
</dbReference>
<evidence type="ECO:0000313" key="3">
    <source>
        <dbReference type="EMBL" id="APW36703.1"/>
    </source>
</evidence>
<dbReference type="OrthoDB" id="8594082at2"/>
<proteinExistence type="predicted"/>
<protein>
    <submittedName>
        <fullName evidence="3">Amino acid ABC transporter substrate-binding protein</fullName>
    </submittedName>
</protein>
<evidence type="ECO:0000259" key="2">
    <source>
        <dbReference type="SMART" id="SM00062"/>
    </source>
</evidence>